<dbReference type="InterPro" id="IPR046518">
    <property type="entry name" value="DUF1583_N"/>
</dbReference>
<evidence type="ECO:0000313" key="6">
    <source>
        <dbReference type="Proteomes" id="UP000324479"/>
    </source>
</evidence>
<feature type="domain" description="DUF1583" evidence="3">
    <location>
        <begin position="657"/>
        <end position="881"/>
    </location>
</feature>
<dbReference type="Pfam" id="PF07619">
    <property type="entry name" value="DUF1581"/>
    <property type="match status" value="1"/>
</dbReference>
<sequence>MEHSRFNRFQWFFLPALLVGHALGQLHVLEQPSYGAPPTNAEPKPKRQVAESTRPAASDSGSLQRIFGRHVLAENVDRLRADSAGLPPAERYRKLAAWVLPGDSQLGFRMTGRFIQTDPSPLALQRHPVRFQGTSRGGTLVSPVFDLLDAAEATGKLAELRATVADRSAEGSFQQRSRWALLFMIDLKLGDEEAASIAADKLFQSLKDTRPKNLADMWPETLAVYWADRRFPNNRLSTPLIEHLFLQRRNVKELGRYPVWHEHLAALVGHKRILMLAGEDAAAIEGMELEHWIPIERATAWTRGAGTPPSQWQFAGKELFHVSGHNDDYLVFQSPLRGEFAFEGEIGSRTTTQFLAAGQYFGPRQTQEIEVGTFRDGSSVQSISQTPLTRQDETFHFRASFEGGRRTISINGQEVHSQSLAKNHDPWVGFRSWGRNTAQVVHAQVSGDPQVPDRVSLATSRELSGWVSYQSEPVGAEDAIWRLVDSAGGTSEIHGRRWVENAGSWYESQLRYFRPLVEDGRIEYEFFYQPGQVEVHPSFDRQVFILRPDGVRLHWMTDGKHDRTDVRPDHLLDAVGMQPGATPLPLLANDWNRMSVAVSSGSLTLTLNGQPVFQCEAPRPSRRSFGLFHYADQTEVRVRNVTLEADWPKRVPDASGQALADPFVAALDEQSEELKSVFTHDFTKDGLPEEFFTTRDSDGGGVMAASGDGVAVTRPGSGRWAGFDLITRFSLEGDFDIEAGFEALNVQSDVFAAIQLVARLDDQRQSHCRLTRTRLHDVGHRLNVSVSQLHPDGSRTYPVSMHKTCDAAAGRMRLSRRGDVVHYLFAEQDSEVFQYLASETVSDRPTHSDGVLLSAMCNGNGSCRVVWKSLTLRAEQLMYLAPKPEQEQQKLWIMNHDGSDVRMVASPAPGFTHLGSAEFSPDGRHIVCDMSTGSTRSSHIFRMNLDGSGLRDLGEGCMPSYSPDGKRLVLSLPGSGVVVMDADGSNRRIVDQRAWGAEWSPVDNRIVYAKSGNLIVLDVATGQTHELLTAKATGRFSTIYWNMGWSPDGQSIGFKGRNRQTGDFEIGVVRVTPPPHYRSLLSRPDGPGANCSWTPDGRHVVVSMYSAPHGGARLFRLARDETGKPELLPDQPVGKKILDCEWSPDGTRMLFSGVDNPVPVPWTGK</sequence>
<name>A0A5M6DBI9_9BACT</name>
<dbReference type="Proteomes" id="UP000324479">
    <property type="component" value="Unassembled WGS sequence"/>
</dbReference>
<feature type="region of interest" description="Disordered" evidence="1">
    <location>
        <begin position="34"/>
        <end position="60"/>
    </location>
</feature>
<evidence type="ECO:0000259" key="3">
    <source>
        <dbReference type="Pfam" id="PF07622"/>
    </source>
</evidence>
<evidence type="ECO:0000256" key="1">
    <source>
        <dbReference type="SAM" id="MobiDB-lite"/>
    </source>
</evidence>
<dbReference type="Pfam" id="PF20407">
    <property type="entry name" value="DUF1583_N"/>
    <property type="match status" value="1"/>
</dbReference>
<evidence type="ECO:0000259" key="2">
    <source>
        <dbReference type="Pfam" id="PF07619"/>
    </source>
</evidence>
<dbReference type="AlphaFoldDB" id="A0A5M6DBI9"/>
<dbReference type="Gene3D" id="2.60.120.560">
    <property type="entry name" value="Exo-inulinase, domain 1"/>
    <property type="match status" value="1"/>
</dbReference>
<gene>
    <name evidence="5" type="ORF">FYK55_11905</name>
</gene>
<dbReference type="InterPro" id="IPR011042">
    <property type="entry name" value="6-blade_b-propeller_TolB-like"/>
</dbReference>
<evidence type="ECO:0000259" key="4">
    <source>
        <dbReference type="Pfam" id="PF20407"/>
    </source>
</evidence>
<proteinExistence type="predicted"/>
<dbReference type="InterPro" id="IPR022660">
    <property type="entry name" value="DUF1581"/>
</dbReference>
<dbReference type="PANTHER" id="PTHR32161:SF8">
    <property type="entry name" value="DPP6 N-TERMINAL DOMAIN-LIKE PROTEIN"/>
    <property type="match status" value="1"/>
</dbReference>
<dbReference type="PANTHER" id="PTHR32161">
    <property type="entry name" value="DPP6 N-TERMINAL DOMAIN-LIKE PROTEIN"/>
    <property type="match status" value="1"/>
</dbReference>
<accession>A0A5M6DBI9</accession>
<keyword evidence="6" id="KW-1185">Reference proteome</keyword>
<dbReference type="Gene3D" id="2.120.10.30">
    <property type="entry name" value="TolB, C-terminal domain"/>
    <property type="match status" value="2"/>
</dbReference>
<comment type="caution">
    <text evidence="5">The sequence shown here is derived from an EMBL/GenBank/DDBJ whole genome shotgun (WGS) entry which is preliminary data.</text>
</comment>
<evidence type="ECO:0000313" key="5">
    <source>
        <dbReference type="EMBL" id="KAA5543866.1"/>
    </source>
</evidence>
<feature type="domain" description="DUF1581" evidence="2">
    <location>
        <begin position="398"/>
        <end position="472"/>
    </location>
</feature>
<reference evidence="5 6" key="1">
    <citation type="submission" date="2019-08" db="EMBL/GenBank/DDBJ databases">
        <authorList>
            <person name="Dhanesh K."/>
            <person name="Kumar G."/>
            <person name="Sasikala C."/>
            <person name="Venkata Ramana C."/>
        </authorList>
    </citation>
    <scope>NUCLEOTIDE SEQUENCE [LARGE SCALE GENOMIC DNA]</scope>
    <source>
        <strain evidence="5 6">JC645</strain>
    </source>
</reference>
<feature type="domain" description="DUF1583" evidence="4">
    <location>
        <begin position="502"/>
        <end position="649"/>
    </location>
</feature>
<dbReference type="Pfam" id="PF07622">
    <property type="entry name" value="DUF1583"/>
    <property type="match status" value="1"/>
</dbReference>
<organism evidence="5 6">
    <name type="scientific">Roseiconus nitratireducens</name>
    <dbReference type="NCBI Taxonomy" id="2605748"/>
    <lineage>
        <taxon>Bacteria</taxon>
        <taxon>Pseudomonadati</taxon>
        <taxon>Planctomycetota</taxon>
        <taxon>Planctomycetia</taxon>
        <taxon>Pirellulales</taxon>
        <taxon>Pirellulaceae</taxon>
        <taxon>Roseiconus</taxon>
    </lineage>
</organism>
<dbReference type="RefSeq" id="WP_150076618.1">
    <property type="nucleotide sequence ID" value="NZ_VWOX01000005.1"/>
</dbReference>
<dbReference type="InterPro" id="IPR011475">
    <property type="entry name" value="DUF1583"/>
</dbReference>
<protein>
    <submittedName>
        <fullName evidence="5">DUF1583 domain-containing protein</fullName>
    </submittedName>
</protein>
<dbReference type="EMBL" id="VWOX01000005">
    <property type="protein sequence ID" value="KAA5543866.1"/>
    <property type="molecule type" value="Genomic_DNA"/>
</dbReference>
<dbReference type="SUPFAM" id="SSF69322">
    <property type="entry name" value="Tricorn protease domain 2"/>
    <property type="match status" value="1"/>
</dbReference>